<evidence type="ECO:0000313" key="1">
    <source>
        <dbReference type="EMBL" id="KAJ9636801.1"/>
    </source>
</evidence>
<organism evidence="1 2">
    <name type="scientific">Coniosporium tulheliwenetii</name>
    <dbReference type="NCBI Taxonomy" id="3383036"/>
    <lineage>
        <taxon>Eukaryota</taxon>
        <taxon>Fungi</taxon>
        <taxon>Dikarya</taxon>
        <taxon>Ascomycota</taxon>
        <taxon>Pezizomycotina</taxon>
        <taxon>Dothideomycetes</taxon>
        <taxon>Dothideomycetes incertae sedis</taxon>
        <taxon>Coniosporium</taxon>
    </lineage>
</organism>
<comment type="caution">
    <text evidence="1">The sequence shown here is derived from an EMBL/GenBank/DDBJ whole genome shotgun (WGS) entry which is preliminary data.</text>
</comment>
<evidence type="ECO:0000313" key="2">
    <source>
        <dbReference type="Proteomes" id="UP001172680"/>
    </source>
</evidence>
<protein>
    <submittedName>
        <fullName evidence="1">Uncharacterized protein</fullName>
    </submittedName>
</protein>
<keyword evidence="2" id="KW-1185">Reference proteome</keyword>
<dbReference type="EMBL" id="JAPDRP010000024">
    <property type="protein sequence ID" value="KAJ9636801.1"/>
    <property type="molecule type" value="Genomic_DNA"/>
</dbReference>
<proteinExistence type="predicted"/>
<gene>
    <name evidence="1" type="ORF">H2199_007795</name>
</gene>
<accession>A0ACC2YNX2</accession>
<sequence length="419" mass="45486">MNSGDAASSQHGANDNAGESEALSSAASTAPAAAHQAGDSSQITPAGSSSDTQAGHGASIQVQPNLNGNDPRWRLRQTVHGVFLRVDGDDFIHPPVIPAPGQSRLSVEFHRSFADGYRAATNQRPLPTPLVVDGLEWTVIPQGDDGVQFRHCQNCRDHNLNCSHGHPCVPCISSGRFCSIINLFFDGPTTHFFYANRWMARASASPVPLYVLLDDVFGIQLQENGVPAVDWELMPTRNQSIGSVAFHESFDHIFPLGDRLRASNGLQWAVVNRRERGVQFRYCSSRDPADMTLDETAPCARCSINGSYCKVVEVMFESEADPLFAELVGHQLLSTPHANPYWPYRGPIEDRQPQAPQAQMPAPAAQSSISGQATVVPTAPPAPQQPHQPQTTTAANPPAAPQPLNSLRPSPRPTHRRRQ</sequence>
<reference evidence="1" key="1">
    <citation type="submission" date="2022-10" db="EMBL/GenBank/DDBJ databases">
        <title>Culturing micro-colonial fungi from biological soil crusts in the Mojave desert and describing Neophaeococcomyces mojavensis, and introducing the new genera and species Taxawa tesnikishii.</title>
        <authorList>
            <person name="Kurbessoian T."/>
            <person name="Stajich J.E."/>
        </authorList>
    </citation>
    <scope>NUCLEOTIDE SEQUENCE</scope>
    <source>
        <strain evidence="1">JES_115</strain>
    </source>
</reference>
<name>A0ACC2YNX2_9PEZI</name>
<dbReference type="Proteomes" id="UP001172680">
    <property type="component" value="Unassembled WGS sequence"/>
</dbReference>